<dbReference type="PROSITE" id="PS51011">
    <property type="entry name" value="ARID"/>
    <property type="match status" value="1"/>
</dbReference>
<feature type="compositionally biased region" description="Polar residues" evidence="7">
    <location>
        <begin position="2048"/>
        <end position="2057"/>
    </location>
</feature>
<feature type="compositionally biased region" description="Polar residues" evidence="7">
    <location>
        <begin position="1874"/>
        <end position="1884"/>
    </location>
</feature>
<keyword evidence="4" id="KW-0156">Chromatin regulator</keyword>
<dbReference type="FunFam" id="2.30.30.140:FF:000009">
    <property type="entry name" value="AT-rich interactive domain-containing protein 4B"/>
    <property type="match status" value="1"/>
</dbReference>
<feature type="compositionally biased region" description="Low complexity" evidence="7">
    <location>
        <begin position="1973"/>
        <end position="1983"/>
    </location>
</feature>
<feature type="region of interest" description="Disordered" evidence="7">
    <location>
        <begin position="404"/>
        <end position="594"/>
    </location>
</feature>
<evidence type="ECO:0000256" key="2">
    <source>
        <dbReference type="ARBA" id="ARBA00022553"/>
    </source>
</evidence>
<dbReference type="Proteomes" id="UP000708208">
    <property type="component" value="Unassembled WGS sequence"/>
</dbReference>
<feature type="compositionally biased region" description="Basic and acidic residues" evidence="7">
    <location>
        <begin position="526"/>
        <end position="543"/>
    </location>
</feature>
<dbReference type="CDD" id="cd20104">
    <property type="entry name" value="MBT_PHF20L1-like"/>
    <property type="match status" value="1"/>
</dbReference>
<evidence type="ECO:0000259" key="8">
    <source>
        <dbReference type="PROSITE" id="PS51011"/>
    </source>
</evidence>
<feature type="region of interest" description="Disordered" evidence="7">
    <location>
        <begin position="940"/>
        <end position="1023"/>
    </location>
</feature>
<dbReference type="PANTHER" id="PTHR13964">
    <property type="entry name" value="RBP-RELATED"/>
    <property type="match status" value="1"/>
</dbReference>
<feature type="compositionally biased region" description="Polar residues" evidence="7">
    <location>
        <begin position="812"/>
        <end position="835"/>
    </location>
</feature>
<feature type="compositionally biased region" description="Basic and acidic residues" evidence="7">
    <location>
        <begin position="420"/>
        <end position="449"/>
    </location>
</feature>
<feature type="compositionally biased region" description="Basic and acidic residues" evidence="7">
    <location>
        <begin position="972"/>
        <end position="982"/>
    </location>
</feature>
<feature type="compositionally biased region" description="Polar residues" evidence="7">
    <location>
        <begin position="1308"/>
        <end position="1321"/>
    </location>
</feature>
<evidence type="ECO:0000256" key="3">
    <source>
        <dbReference type="ARBA" id="ARBA00022843"/>
    </source>
</evidence>
<feature type="compositionally biased region" description="Acidic residues" evidence="7">
    <location>
        <begin position="149"/>
        <end position="160"/>
    </location>
</feature>
<keyword evidence="6" id="KW-0175">Coiled coil</keyword>
<feature type="compositionally biased region" description="Polar residues" evidence="7">
    <location>
        <begin position="1002"/>
        <end position="1023"/>
    </location>
</feature>
<dbReference type="Pfam" id="PF01388">
    <property type="entry name" value="ARID"/>
    <property type="match status" value="1"/>
</dbReference>
<feature type="region of interest" description="Disordered" evidence="7">
    <location>
        <begin position="1792"/>
        <end position="2114"/>
    </location>
</feature>
<evidence type="ECO:0000256" key="1">
    <source>
        <dbReference type="ARBA" id="ARBA00022499"/>
    </source>
</evidence>
<keyword evidence="2" id="KW-0597">Phosphoprotein</keyword>
<dbReference type="OrthoDB" id="10068428at2759"/>
<dbReference type="Pfam" id="PF22732">
    <property type="entry name" value="MSL3_chromo-like"/>
    <property type="match status" value="1"/>
</dbReference>
<feature type="compositionally biased region" description="Polar residues" evidence="7">
    <location>
        <begin position="1903"/>
        <end position="1920"/>
    </location>
</feature>
<feature type="region of interest" description="Disordered" evidence="7">
    <location>
        <begin position="1341"/>
        <end position="1363"/>
    </location>
</feature>
<feature type="compositionally biased region" description="Basic residues" evidence="7">
    <location>
        <begin position="2059"/>
        <end position="2068"/>
    </location>
</feature>
<dbReference type="Pfam" id="PF08169">
    <property type="entry name" value="RBB1NT"/>
    <property type="match status" value="1"/>
</dbReference>
<dbReference type="CDD" id="cd05162">
    <property type="entry name" value="PWWP"/>
    <property type="match status" value="1"/>
</dbReference>
<dbReference type="SMART" id="SM01014">
    <property type="entry name" value="ARID"/>
    <property type="match status" value="1"/>
</dbReference>
<dbReference type="GO" id="GO:0000976">
    <property type="term" value="F:transcription cis-regulatory region binding"/>
    <property type="evidence" value="ECO:0007669"/>
    <property type="project" value="TreeGrafter"/>
</dbReference>
<keyword evidence="1" id="KW-1017">Isopeptide bond</keyword>
<feature type="compositionally biased region" description="Polar residues" evidence="7">
    <location>
        <begin position="1833"/>
        <end position="1863"/>
    </location>
</feature>
<protein>
    <recommendedName>
        <fullName evidence="8">ARID domain-containing protein</fullName>
    </recommendedName>
</protein>
<evidence type="ECO:0000256" key="5">
    <source>
        <dbReference type="ARBA" id="ARBA00023125"/>
    </source>
</evidence>
<dbReference type="GO" id="GO:0006325">
    <property type="term" value="P:chromatin organization"/>
    <property type="evidence" value="ECO:0007669"/>
    <property type="project" value="UniProtKB-KW"/>
</dbReference>
<feature type="region of interest" description="Disordered" evidence="7">
    <location>
        <begin position="654"/>
        <end position="835"/>
    </location>
</feature>
<dbReference type="InterPro" id="IPR002999">
    <property type="entry name" value="Tudor"/>
</dbReference>
<feature type="compositionally biased region" description="Polar residues" evidence="7">
    <location>
        <begin position="696"/>
        <end position="705"/>
    </location>
</feature>
<dbReference type="CDD" id="cd20390">
    <property type="entry name" value="Tudor_ARID4_rpt2"/>
    <property type="match status" value="1"/>
</dbReference>
<name>A0A8J2LH30_9HEXA</name>
<reference evidence="9" key="1">
    <citation type="submission" date="2021-06" db="EMBL/GenBank/DDBJ databases">
        <authorList>
            <person name="Hodson N. C."/>
            <person name="Mongue J. A."/>
            <person name="Jaron S. K."/>
        </authorList>
    </citation>
    <scope>NUCLEOTIDE SEQUENCE</scope>
</reference>
<sequence>MGDDPPYLMVGTEVSAKYKGAFCEAKIRKVVRVVKCRVTFKAGLGSATLSDDQVKGDLRVGAIVEAKHPDKTQFVEATINKIQDSSQYTVVFDDGDITTLRRSALCLKSGRHFNESETLDQLPLTHPEHFSNPVMGGRRGVRRRAANNDDNENESSEDEDIPAKKGRKKINKEADMGKVVCVESTDKKKIKDAWFPALIVSPSAQETVKIRTKDEYLVRSFKDGRYYTVPKKETTDFTKDSSSKSEHSSNKVSTAACEKAVQYLEKNELPPHWDRDVLFGHLNADNSDDALSESEMSEDDPREDKDRFVAQLYKFMDERGTPINKVPTVCSKDLDLYKLYKIVTSKGGYNKVTNSSQWKPVTIKMGYGTVPTTSTINLVKHAYKKFLHNFEEFYRKLGCPLNSISSSSSSVGKSRSNRSIFRERHSASAAKETKKEEPKVDRDEEEKKSAASSSSSSSAASPEEVEADTDSVMSEETKKADSVSERPEEARRSRSRLDSRSNKKDSEDASEKLNEKSVKGKRASKKREPSEQKEREKEREESRTPVSASPSPAPPSSTTGKRGRGKYKKKESQADDVEIKSEPEESPDHIGKHVKIQIGDKLQVYYGPKSKGNVTYEAKVVEIDELEQRYLVHYTGWNTRYDEWIERFRISSLSSQKDQLKGGNEAPPELENTMGPGSKSGLPNKTPKRKGRPASTGAQNQNSKMKTVGARKRQTSESERGRKRRTRQKSGQDSFTQSGSGSDADSSDSEDKQLSMISTPSSVSSTCSARASKGRKLRGNEDDDASSASSSTSGSLQGKSTKNQESQEVESDISSVQNATSTNQPAEKQNQVIDLNQIRSEMKGLDKMVKVCPSPPIVQGAGSSAATSVSVPAVSVCLPQSEIKLDVYEFQEDANDAPKLKMFAPRSPDKKDDTIKITSESAEKNLLAKVPAVVTDLVSTTPEQVTSASVQTLTASSSSQAETSVKPPVSVSREEGNKAPKEQKKKKDSKDSPRINDEPTVTPATKSKSVSAMGNLSEASSKTVVPVNTTVISGTTCHSSGAASLSPVKTATTINLPVLHSSTAVETKSTLRMLTPILHTPQQPNRQRAILTSFPPPLIPSGGSKPPSAVQIHPRPSTLSPPMPSLTQRPPISPTGNSFGLPLASPQLQPQVQQLRAVTPVTHPTIEVSGTSVAPTVPILQPAAVIKSGESKPNTFASRQQELFPHLVQQAKTTVLPKVAVTIGSSSGVIAPLNNPITVIAPNRLPIVPPIHQSTTAIEKEPLIQQVTPALGIHNPLSSQAVPKKSLMKRKQPSKDKTPTPNPPAAVTSLNTTPGSSTSRMDTLPPKKKARKVITKNIMDHHQRGDPEKAEPVVKKPRKSNKKRLQLETEATQVLLPDEHKPFCKSPVKSFKKKTKTDPAVPRPAPAVTPKGIPSVPIPPQTYSTSVQSAPALVSHSAASFSVNLQEPVSSMSDMPSFSGVTKPLTTYAKTVDLLSSTAGQATKTDTKSTPLAKSTGLQGAFGVLKTPDKKSYSSKMSAVQVAHIASCIDTVAKLPPDSVSSFYDASSSKPVSSTYAATSLKPAPATTTFVKIPGKFESTPIVITTMTTGQTATAKPLSVIPTVGATLVKTTAATPSAVTGPGSFTGPLLLGTAAGIGGAVLTKAPPIVPISSPLVFTTALGSIVTPQINSKQVLLSTATPKDILKVDTTPTVLTYPPAVAEIKTEPNEDKPKISDVASFTQKENSEVRSKGEDDGAKIAKEEIKEETWKTLVPQSSLPIPDNLGAKLTIEIKDENTTTKEEDESCNSLLCEEIIPGSPPPGADSSLFGIEDENARIHSPTNSTFLPKEQSKNVDSSSMNSVASTSKNAYSSTFGQTKLTLKGSNDKSAEGSFPTKSPSSSEISFKTKCRDGDSDLGDCFQGRSKSPPSQNYRSSEGQSSKSRETGKSANANSLQERPVVNHGNNHPQVPLQYNNSQQQNLQHVIDNTPPTTPESSSISSGSPRVEGGRVSPTHDPPSSSSKSKDSSDLDSNDQKLAEITEEGSSSDAGRKYVKEPLMSPQKKRQSESARNSRNASPPTKRRRVQRRMKSPDEIIRSFSYRGRGSGGRKGNSDKDTDHSRILPPPPPINLIKPPISKKYNLIPDLEDGMESEIRIQVLQQALQSIKEKYQEVKSELSSEERRLKRYKRRLKEREKERSRLSQKST</sequence>
<feature type="compositionally biased region" description="Basic and acidic residues" evidence="7">
    <location>
        <begin position="1341"/>
        <end position="1354"/>
    </location>
</feature>
<dbReference type="PANTHER" id="PTHR13964:SF27">
    <property type="entry name" value="HAT-TRICK, ISOFORM D"/>
    <property type="match status" value="1"/>
</dbReference>
<feature type="coiled-coil region" evidence="6">
    <location>
        <begin position="2135"/>
        <end position="2183"/>
    </location>
</feature>
<feature type="compositionally biased region" description="Basic and acidic residues" evidence="7">
    <location>
        <begin position="2002"/>
        <end position="2018"/>
    </location>
</feature>
<evidence type="ECO:0000313" key="10">
    <source>
        <dbReference type="Proteomes" id="UP000708208"/>
    </source>
</evidence>
<feature type="compositionally biased region" description="Basic and acidic residues" evidence="7">
    <location>
        <begin position="2090"/>
        <end position="2100"/>
    </location>
</feature>
<feature type="compositionally biased region" description="Low complexity" evidence="7">
    <location>
        <begin position="786"/>
        <end position="801"/>
    </location>
</feature>
<keyword evidence="10" id="KW-1185">Reference proteome</keyword>
<feature type="compositionally biased region" description="Basic and acidic residues" evidence="7">
    <location>
        <begin position="475"/>
        <end position="518"/>
    </location>
</feature>
<feature type="compositionally biased region" description="Basic and acidic residues" evidence="7">
    <location>
        <begin position="570"/>
        <end position="591"/>
    </location>
</feature>
<comment type="caution">
    <text evidence="9">The sequence shown here is derived from an EMBL/GenBank/DDBJ whole genome shotgun (WGS) entry which is preliminary data.</text>
</comment>
<feature type="region of interest" description="Disordered" evidence="7">
    <location>
        <begin position="1270"/>
        <end position="1329"/>
    </location>
</feature>
<feature type="region of interest" description="Disordered" evidence="7">
    <location>
        <begin position="144"/>
        <end position="169"/>
    </location>
</feature>
<feature type="compositionally biased region" description="Low complexity" evidence="7">
    <location>
        <begin position="755"/>
        <end position="771"/>
    </location>
</feature>
<evidence type="ECO:0000256" key="4">
    <source>
        <dbReference type="ARBA" id="ARBA00022853"/>
    </source>
</evidence>
<keyword evidence="3" id="KW-0832">Ubl conjugation</keyword>
<feature type="region of interest" description="Disordered" evidence="7">
    <location>
        <begin position="1099"/>
        <end position="1139"/>
    </location>
</feature>
<feature type="compositionally biased region" description="Low complexity" evidence="7">
    <location>
        <begin position="450"/>
        <end position="461"/>
    </location>
</feature>
<dbReference type="SMART" id="SM00501">
    <property type="entry name" value="BRIGHT"/>
    <property type="match status" value="1"/>
</dbReference>
<feature type="compositionally biased region" description="Low complexity" evidence="7">
    <location>
        <begin position="1951"/>
        <end position="1962"/>
    </location>
</feature>
<evidence type="ECO:0000256" key="6">
    <source>
        <dbReference type="SAM" id="Coils"/>
    </source>
</evidence>
<dbReference type="InterPro" id="IPR012603">
    <property type="entry name" value="ARID4A/B_PWWP"/>
</dbReference>
<dbReference type="GO" id="GO:0006357">
    <property type="term" value="P:regulation of transcription by RNA polymerase II"/>
    <property type="evidence" value="ECO:0007669"/>
    <property type="project" value="TreeGrafter"/>
</dbReference>
<keyword evidence="5" id="KW-0238">DNA-binding</keyword>
<accession>A0A8J2LH30</accession>
<feature type="compositionally biased region" description="Polar residues" evidence="7">
    <location>
        <begin position="940"/>
        <end position="963"/>
    </location>
</feature>
<evidence type="ECO:0000313" key="9">
    <source>
        <dbReference type="EMBL" id="CAG7822664.1"/>
    </source>
</evidence>
<feature type="domain" description="ARID" evidence="8">
    <location>
        <begin position="302"/>
        <end position="395"/>
    </location>
</feature>
<feature type="compositionally biased region" description="Low complexity" evidence="7">
    <location>
        <begin position="404"/>
        <end position="419"/>
    </location>
</feature>
<dbReference type="InterPro" id="IPR001606">
    <property type="entry name" value="ARID_dom"/>
</dbReference>
<dbReference type="EMBL" id="CAJVCH010527055">
    <property type="protein sequence ID" value="CAG7822664.1"/>
    <property type="molecule type" value="Genomic_DNA"/>
</dbReference>
<dbReference type="SMART" id="SM00333">
    <property type="entry name" value="TUDOR"/>
    <property type="match status" value="1"/>
</dbReference>
<dbReference type="InterPro" id="IPR053820">
    <property type="entry name" value="MSL3_chromo-like"/>
</dbReference>
<proteinExistence type="predicted"/>
<feature type="compositionally biased region" description="Basic and acidic residues" evidence="7">
    <location>
        <begin position="988"/>
        <end position="997"/>
    </location>
</feature>
<dbReference type="GO" id="GO:0005634">
    <property type="term" value="C:nucleus"/>
    <property type="evidence" value="ECO:0007669"/>
    <property type="project" value="TreeGrafter"/>
</dbReference>
<feature type="compositionally biased region" description="Polar residues" evidence="7">
    <location>
        <begin position="1128"/>
        <end position="1138"/>
    </location>
</feature>
<gene>
    <name evidence="9" type="ORF">AFUS01_LOCUS32923</name>
</gene>
<feature type="region of interest" description="Disordered" evidence="7">
    <location>
        <begin position="1386"/>
        <end position="1415"/>
    </location>
</feature>
<organism evidence="9 10">
    <name type="scientific">Allacma fusca</name>
    <dbReference type="NCBI Taxonomy" id="39272"/>
    <lineage>
        <taxon>Eukaryota</taxon>
        <taxon>Metazoa</taxon>
        <taxon>Ecdysozoa</taxon>
        <taxon>Arthropoda</taxon>
        <taxon>Hexapoda</taxon>
        <taxon>Collembola</taxon>
        <taxon>Symphypleona</taxon>
        <taxon>Sminthuridae</taxon>
        <taxon>Allacma</taxon>
    </lineage>
</organism>
<dbReference type="InterPro" id="IPR051232">
    <property type="entry name" value="ARID/SWI1_ChromRemod"/>
</dbReference>
<evidence type="ECO:0000256" key="7">
    <source>
        <dbReference type="SAM" id="MobiDB-lite"/>
    </source>
</evidence>